<dbReference type="Proteomes" id="UP001589818">
    <property type="component" value="Unassembled WGS sequence"/>
</dbReference>
<proteinExistence type="predicted"/>
<sequence>MSKIKLYRRYILLAGAILLLLGAVAAGISLNSGNPAGKAALETEEEETDEDERELIQIKPTVKARDEDKYTTFQENERLRLEVSQHGKIAVTDKRNNYTWRSNPDKESLADEAVKGHWRKNLESAFYLEYTDIKQAASKLKYGNDTELQGKTTVKKTADGAEITYDLKTIESSFTFVVTLKDDHIEVYIPSDRIVEGENIHIVNLWAFPFLGASRSDAPDGHMFVPSGMGATIEFEQSGSYPFRYSAELYGPDLAISAQSVRYQRDAASDALLPVFGISYGRNALFGIITEGEANARINATPSGLYTSYNWIAPQFVYRQEYFRRTSSFGQGFNVFEDKRLEQDRRIRYYFLQGDKKDINYVGMASIYRSYLMEAKGLQRIKPETNHIPLEVSFFGGDREPSILGSKLVKTTTFDQAREIVEKLNAVGVSELNVTFTGWSTGGYMRYLPKRFPPEKSLGGTDGLARLIEAVHRHGNRIFLDDNYVTAFSGNGFLARGNAIRDSNARVVEDQIGFSGFTFRKATRKYWMKPNLSLEYTMDSLPQYKELGIDGLRHDVIGNLLYSDNNPSNPYTREATADVFEQMLEKTKEELGQARVAHGNAYVLGKADHISALPLSVSYDLLAKQSVPFYPIAIHGLVTYSGQPGNLRDEYNFEMLNSVEYGALPAYLLTYEDPGILKDTYTRYIFSSAYSEWLNTIVEEYKRMDAVLGGLQDSLIVNHRQIADEVFETTYDNGQSVVVNYGDVPYEAGSISVKPKDFALVGREG</sequence>
<dbReference type="SUPFAM" id="SSF51445">
    <property type="entry name" value="(Trans)glycosidases"/>
    <property type="match status" value="1"/>
</dbReference>
<evidence type="ECO:0000313" key="1">
    <source>
        <dbReference type="EMBL" id="MFC0396157.1"/>
    </source>
</evidence>
<gene>
    <name evidence="1" type="ORF">ACFFJ8_32875</name>
</gene>
<evidence type="ECO:0000313" key="2">
    <source>
        <dbReference type="Proteomes" id="UP001589818"/>
    </source>
</evidence>
<comment type="caution">
    <text evidence="1">The sequence shown here is derived from an EMBL/GenBank/DDBJ whole genome shotgun (WGS) entry which is preliminary data.</text>
</comment>
<organism evidence="1 2">
    <name type="scientific">Paenibacillus mendelii</name>
    <dbReference type="NCBI Taxonomy" id="206163"/>
    <lineage>
        <taxon>Bacteria</taxon>
        <taxon>Bacillati</taxon>
        <taxon>Bacillota</taxon>
        <taxon>Bacilli</taxon>
        <taxon>Bacillales</taxon>
        <taxon>Paenibacillaceae</taxon>
        <taxon>Paenibacillus</taxon>
    </lineage>
</organism>
<dbReference type="InterPro" id="IPR017853">
    <property type="entry name" value="GH"/>
</dbReference>
<accession>A0ABV6JKS8</accession>
<keyword evidence="2" id="KW-1185">Reference proteome</keyword>
<name>A0ABV6JKS8_9BACL</name>
<dbReference type="RefSeq" id="WP_204817061.1">
    <property type="nucleotide sequence ID" value="NZ_JANHOF010000002.1"/>
</dbReference>
<protein>
    <submittedName>
        <fullName evidence="1">DUF5696 domain-containing protein</fullName>
    </submittedName>
</protein>
<dbReference type="EMBL" id="JBHLVF010000047">
    <property type="protein sequence ID" value="MFC0396157.1"/>
    <property type="molecule type" value="Genomic_DNA"/>
</dbReference>
<dbReference type="InterPro" id="IPR043751">
    <property type="entry name" value="DUF5696"/>
</dbReference>
<dbReference type="Pfam" id="PF18952">
    <property type="entry name" value="DUF5696"/>
    <property type="match status" value="1"/>
</dbReference>
<reference evidence="1 2" key="1">
    <citation type="submission" date="2024-09" db="EMBL/GenBank/DDBJ databases">
        <authorList>
            <person name="Sun Q."/>
            <person name="Mori K."/>
        </authorList>
    </citation>
    <scope>NUCLEOTIDE SEQUENCE [LARGE SCALE GENOMIC DNA]</scope>
    <source>
        <strain evidence="1 2">CCM 4839</strain>
    </source>
</reference>
<dbReference type="Gene3D" id="3.20.20.80">
    <property type="entry name" value="Glycosidases"/>
    <property type="match status" value="1"/>
</dbReference>